<dbReference type="AlphaFoldDB" id="A0AAN1XYJ2"/>
<dbReference type="RefSeq" id="WP_317994331.1">
    <property type="nucleotide sequence ID" value="NZ_AP025523.1"/>
</dbReference>
<name>A0AAN1XYJ2_UNVUL</name>
<keyword evidence="3" id="KW-1185">Reference proteome</keyword>
<evidence type="ECO:0000313" key="2">
    <source>
        <dbReference type="EMBL" id="BDE06683.1"/>
    </source>
</evidence>
<protein>
    <recommendedName>
        <fullName evidence="1">DUF5069 domain-containing protein</fullName>
    </recommendedName>
</protein>
<organism evidence="2 3">
    <name type="scientific">Vulcanimicrobium alpinum</name>
    <dbReference type="NCBI Taxonomy" id="3016050"/>
    <lineage>
        <taxon>Bacteria</taxon>
        <taxon>Bacillati</taxon>
        <taxon>Vulcanimicrobiota</taxon>
        <taxon>Vulcanimicrobiia</taxon>
        <taxon>Vulcanimicrobiales</taxon>
        <taxon>Vulcanimicrobiaceae</taxon>
        <taxon>Vulcanimicrobium</taxon>
    </lineage>
</organism>
<dbReference type="InterPro" id="IPR031849">
    <property type="entry name" value="DUF5069"/>
</dbReference>
<dbReference type="EMBL" id="AP025523">
    <property type="protein sequence ID" value="BDE06683.1"/>
    <property type="molecule type" value="Genomic_DNA"/>
</dbReference>
<evidence type="ECO:0000313" key="3">
    <source>
        <dbReference type="Proteomes" id="UP001317532"/>
    </source>
</evidence>
<dbReference type="Proteomes" id="UP001317532">
    <property type="component" value="Chromosome"/>
</dbReference>
<reference evidence="2 3" key="1">
    <citation type="journal article" date="2022" name="ISME Commun">
        <title>Vulcanimicrobium alpinus gen. nov. sp. nov., the first cultivated representative of the candidate phylum 'Eremiobacterota', is a metabolically versatile aerobic anoxygenic phototroph.</title>
        <authorList>
            <person name="Yabe S."/>
            <person name="Muto K."/>
            <person name="Abe K."/>
            <person name="Yokota A."/>
            <person name="Staudigel H."/>
            <person name="Tebo B.M."/>
        </authorList>
    </citation>
    <scope>NUCLEOTIDE SEQUENCE [LARGE SCALE GENOMIC DNA]</scope>
    <source>
        <strain evidence="2 3">WC8-2</strain>
    </source>
</reference>
<proteinExistence type="predicted"/>
<gene>
    <name evidence="2" type="ORF">WPS_19590</name>
</gene>
<evidence type="ECO:0000259" key="1">
    <source>
        <dbReference type="Pfam" id="PF16798"/>
    </source>
</evidence>
<dbReference type="Pfam" id="PF16798">
    <property type="entry name" value="DUF5069"/>
    <property type="match status" value="1"/>
</dbReference>
<feature type="domain" description="DUF5069" evidence="1">
    <location>
        <begin position="10"/>
        <end position="98"/>
    </location>
</feature>
<dbReference type="KEGG" id="vab:WPS_19590"/>
<accession>A0AAN1XYJ2</accession>
<sequence>MATDFRHGDFPRRGREALDGYLWLARVFDKARASRDGTIFDYIYPCPMDRGVFDRWGITSRMFDAALENARTDDEILAWLKARVPESRRDEANRWLLEEKIENLDRQDAEEGVVPA</sequence>